<sequence>MKIWFPLFGLLACTLPLSAADKPDVYLSIKAKRHLLDDEAHKLLGTKYTIHELKDTPDYTPPKAKAGRLPALAHTPEGKPLGGEAVVLYVVTPEGLAQDPQFAQCSDDRLKPFIEKVMKEWRLQPAQWKGKTISTISSQEFSFASTPTEFTPQILEPLGGKIARPKGWHYTESHNDTSFTWILSKEDAKDRPYTTGLRIQAISRVQELSGKSGETFVKEFIAGKKKAADRVIGVCEEKSQGPFTRICLETEEGPYRIMYSLFWGTENLDMVVVSIAGTTPELWETYAPAFNRMNAFKLIDLKHLKK</sequence>
<reference evidence="3" key="1">
    <citation type="journal article" date="2019" name="Int. J. Syst. Evol. Microbiol.">
        <title>The Global Catalogue of Microorganisms (GCM) 10K type strain sequencing project: providing services to taxonomists for standard genome sequencing and annotation.</title>
        <authorList>
            <consortium name="The Broad Institute Genomics Platform"/>
            <consortium name="The Broad Institute Genome Sequencing Center for Infectious Disease"/>
            <person name="Wu L."/>
            <person name="Ma J."/>
        </authorList>
    </citation>
    <scope>NUCLEOTIDE SEQUENCE [LARGE SCALE GENOMIC DNA]</scope>
    <source>
        <strain evidence="3">JCM 18053</strain>
    </source>
</reference>
<evidence type="ECO:0000313" key="3">
    <source>
        <dbReference type="Proteomes" id="UP001499852"/>
    </source>
</evidence>
<evidence type="ECO:0008006" key="4">
    <source>
        <dbReference type="Google" id="ProtNLM"/>
    </source>
</evidence>
<feature type="chain" id="PRO_5046651354" description="Energy transducer TonB" evidence="1">
    <location>
        <begin position="20"/>
        <end position="306"/>
    </location>
</feature>
<organism evidence="2 3">
    <name type="scientific">Prosthecobacter algae</name>
    <dbReference type="NCBI Taxonomy" id="1144682"/>
    <lineage>
        <taxon>Bacteria</taxon>
        <taxon>Pseudomonadati</taxon>
        <taxon>Verrucomicrobiota</taxon>
        <taxon>Verrucomicrobiia</taxon>
        <taxon>Verrucomicrobiales</taxon>
        <taxon>Verrucomicrobiaceae</taxon>
        <taxon>Prosthecobacter</taxon>
    </lineage>
</organism>
<proteinExistence type="predicted"/>
<dbReference type="Proteomes" id="UP001499852">
    <property type="component" value="Unassembled WGS sequence"/>
</dbReference>
<gene>
    <name evidence="2" type="ORF">GCM10023213_40540</name>
</gene>
<keyword evidence="3" id="KW-1185">Reference proteome</keyword>
<keyword evidence="1" id="KW-0732">Signal</keyword>
<accession>A0ABP9PP62</accession>
<dbReference type="EMBL" id="BAABIA010000009">
    <property type="protein sequence ID" value="GAA5146824.1"/>
    <property type="molecule type" value="Genomic_DNA"/>
</dbReference>
<evidence type="ECO:0000313" key="2">
    <source>
        <dbReference type="EMBL" id="GAA5146824.1"/>
    </source>
</evidence>
<feature type="signal peptide" evidence="1">
    <location>
        <begin position="1"/>
        <end position="19"/>
    </location>
</feature>
<protein>
    <recommendedName>
        <fullName evidence="4">Energy transducer TonB</fullName>
    </recommendedName>
</protein>
<evidence type="ECO:0000256" key="1">
    <source>
        <dbReference type="SAM" id="SignalP"/>
    </source>
</evidence>
<name>A0ABP9PP62_9BACT</name>
<comment type="caution">
    <text evidence="2">The sequence shown here is derived from an EMBL/GenBank/DDBJ whole genome shotgun (WGS) entry which is preliminary data.</text>
</comment>
<dbReference type="RefSeq" id="WP_345738232.1">
    <property type="nucleotide sequence ID" value="NZ_BAABIA010000009.1"/>
</dbReference>